<evidence type="ECO:0000256" key="1">
    <source>
        <dbReference type="SAM" id="MobiDB-lite"/>
    </source>
</evidence>
<dbReference type="PANTHER" id="PTHR23272:SF184">
    <property type="entry name" value="OS03G0311250 PROTEIN"/>
    <property type="match status" value="1"/>
</dbReference>
<gene>
    <name evidence="3" type="ORF">PSHT_07868</name>
</gene>
<sequence>MTVIKQLLENGSDKYIGKSADGHFFKSYELSSQEWEDVNNLNNILRDFLELTKWMEGDGPKLPMVLYEYVRIMDSLERKQATSTSTALETIFVPMIAITRKYMNFALACDTVIMATFLHPAWRMMLFTRRFELHVPRITRMMVNKFSDRDELLKSLKPPPPPPKVTTTALNASPNNTESEEDEFNFYPTNPDAIDINTGMERYNNGDFPMDKKGDVMAWWKLRSKDFPVLASLARDYRACPASSAAVERTFSAAANICASGRSGLAI</sequence>
<keyword evidence="4" id="KW-1185">Reference proteome</keyword>
<dbReference type="EMBL" id="PKSM01000099">
    <property type="protein sequence ID" value="POW13127.1"/>
    <property type="molecule type" value="Genomic_DNA"/>
</dbReference>
<protein>
    <recommendedName>
        <fullName evidence="2">HAT C-terminal dimerisation domain-containing protein</fullName>
    </recommendedName>
</protein>
<reference evidence="4" key="2">
    <citation type="journal article" date="2018" name="BMC Genomics">
        <title>Genomic insights into host adaptation between the wheat stripe rust pathogen (Puccinia striiformis f. sp. tritici) and the barley stripe rust pathogen (Puccinia striiformis f. sp. hordei).</title>
        <authorList>
            <person name="Xia C."/>
            <person name="Wang M."/>
            <person name="Yin C."/>
            <person name="Cornejo O.E."/>
            <person name="Hulbert S.H."/>
            <person name="Chen X."/>
        </authorList>
    </citation>
    <scope>NUCLEOTIDE SEQUENCE [LARGE SCALE GENOMIC DNA]</scope>
    <source>
        <strain evidence="4">93TX-2</strain>
    </source>
</reference>
<dbReference type="SUPFAM" id="SSF53098">
    <property type="entry name" value="Ribonuclease H-like"/>
    <property type="match status" value="1"/>
</dbReference>
<reference evidence="4" key="3">
    <citation type="journal article" date="2018" name="Mol. Plant Microbe Interact.">
        <title>Genome sequence resources for the wheat stripe rust pathogen (Puccinia striiformis f. sp. tritici) and the barley stripe rust pathogen (Puccinia striiformis f. sp. hordei).</title>
        <authorList>
            <person name="Xia C."/>
            <person name="Wang M."/>
            <person name="Yin C."/>
            <person name="Cornejo O.E."/>
            <person name="Hulbert S.H."/>
            <person name="Chen X."/>
        </authorList>
    </citation>
    <scope>NUCLEOTIDE SEQUENCE [LARGE SCALE GENOMIC DNA]</scope>
    <source>
        <strain evidence="4">93TX-2</strain>
    </source>
</reference>
<dbReference type="InterPro" id="IPR012337">
    <property type="entry name" value="RNaseH-like_sf"/>
</dbReference>
<dbReference type="PANTHER" id="PTHR23272">
    <property type="entry name" value="BED FINGER-RELATED"/>
    <property type="match status" value="1"/>
</dbReference>
<evidence type="ECO:0000313" key="3">
    <source>
        <dbReference type="EMBL" id="POW13127.1"/>
    </source>
</evidence>
<dbReference type="VEuPathDB" id="FungiDB:PSTT_13440"/>
<dbReference type="Pfam" id="PF05699">
    <property type="entry name" value="Dimer_Tnp_hAT"/>
    <property type="match status" value="1"/>
</dbReference>
<dbReference type="OrthoDB" id="2506739at2759"/>
<evidence type="ECO:0000259" key="2">
    <source>
        <dbReference type="Pfam" id="PF05699"/>
    </source>
</evidence>
<organism evidence="3 4">
    <name type="scientific">Puccinia striiformis</name>
    <dbReference type="NCBI Taxonomy" id="27350"/>
    <lineage>
        <taxon>Eukaryota</taxon>
        <taxon>Fungi</taxon>
        <taxon>Dikarya</taxon>
        <taxon>Basidiomycota</taxon>
        <taxon>Pucciniomycotina</taxon>
        <taxon>Pucciniomycetes</taxon>
        <taxon>Pucciniales</taxon>
        <taxon>Pucciniaceae</taxon>
        <taxon>Puccinia</taxon>
    </lineage>
</organism>
<proteinExistence type="predicted"/>
<evidence type="ECO:0000313" key="4">
    <source>
        <dbReference type="Proteomes" id="UP000238274"/>
    </source>
</evidence>
<dbReference type="VEuPathDB" id="FungiDB:PSHT_07868"/>
<feature type="compositionally biased region" description="Polar residues" evidence="1">
    <location>
        <begin position="165"/>
        <end position="177"/>
    </location>
</feature>
<feature type="domain" description="HAT C-terminal dimerisation" evidence="2">
    <location>
        <begin position="209"/>
        <end position="264"/>
    </location>
</feature>
<accession>A0A2S4VUI7</accession>
<comment type="caution">
    <text evidence="3">The sequence shown here is derived from an EMBL/GenBank/DDBJ whole genome shotgun (WGS) entry which is preliminary data.</text>
</comment>
<feature type="region of interest" description="Disordered" evidence="1">
    <location>
        <begin position="155"/>
        <end position="182"/>
    </location>
</feature>
<reference evidence="3 4" key="1">
    <citation type="submission" date="2017-12" db="EMBL/GenBank/DDBJ databases">
        <title>Gene loss provides genomic basis for host adaptation in cereal stripe rust fungi.</title>
        <authorList>
            <person name="Xia C."/>
        </authorList>
    </citation>
    <scope>NUCLEOTIDE SEQUENCE [LARGE SCALE GENOMIC DNA]</scope>
    <source>
        <strain evidence="3 4">93TX-2</strain>
    </source>
</reference>
<name>A0A2S4VUI7_9BASI</name>
<dbReference type="InterPro" id="IPR008906">
    <property type="entry name" value="HATC_C_dom"/>
</dbReference>
<dbReference type="AlphaFoldDB" id="A0A2S4VUI7"/>
<dbReference type="GO" id="GO:0046983">
    <property type="term" value="F:protein dimerization activity"/>
    <property type="evidence" value="ECO:0007669"/>
    <property type="project" value="InterPro"/>
</dbReference>
<dbReference type="Proteomes" id="UP000238274">
    <property type="component" value="Unassembled WGS sequence"/>
</dbReference>